<sequence>MKRSLVRYLSLLSVLLVLAGCQNPSEQKETTTVEDLTEASSMVESTTNVEAETIEVSIEILVDGEAIKPADSFEVEAGSKLLAVMKDHYDIEEKDGFVQSIEGHQQDEAANKWWLFDVNGEMAEVGAAELSLNEGDTITWKLATLE</sequence>
<dbReference type="STRING" id="89093.SAMN04488558_10339"/>
<evidence type="ECO:0000313" key="3">
    <source>
        <dbReference type="EMBL" id="SEP89897.1"/>
    </source>
</evidence>
<dbReference type="Gene3D" id="2.170.130.30">
    <property type="match status" value="1"/>
</dbReference>
<dbReference type="OrthoDB" id="2870483at2"/>
<evidence type="ECO:0000313" key="4">
    <source>
        <dbReference type="Proteomes" id="UP000198833"/>
    </source>
</evidence>
<dbReference type="Pfam" id="PF14478">
    <property type="entry name" value="DUF4430"/>
    <property type="match status" value="1"/>
</dbReference>
<dbReference type="EMBL" id="FOEN01000003">
    <property type="protein sequence ID" value="SEP89897.1"/>
    <property type="molecule type" value="Genomic_DNA"/>
</dbReference>
<dbReference type="InterPro" id="IPR027954">
    <property type="entry name" value="Transcobalamin-like_C"/>
</dbReference>
<evidence type="ECO:0000259" key="2">
    <source>
        <dbReference type="Pfam" id="PF14478"/>
    </source>
</evidence>
<feature type="domain" description="Transcobalamin-like C-terminal" evidence="2">
    <location>
        <begin position="78"/>
        <end position="142"/>
    </location>
</feature>
<dbReference type="RefSeq" id="WP_159428833.1">
    <property type="nucleotide sequence ID" value="NZ_CALUDV010000006.1"/>
</dbReference>
<gene>
    <name evidence="3" type="ORF">SAMN04488558_10339</name>
</gene>
<name>A0A1H9BMB0_9LACT</name>
<feature type="signal peptide" evidence="1">
    <location>
        <begin position="1"/>
        <end position="19"/>
    </location>
</feature>
<evidence type="ECO:0000256" key="1">
    <source>
        <dbReference type="SAM" id="SignalP"/>
    </source>
</evidence>
<keyword evidence="1" id="KW-0732">Signal</keyword>
<accession>A0A1H9BMB0</accession>
<dbReference type="AlphaFoldDB" id="A0A1H9BMB0"/>
<organism evidence="3 4">
    <name type="scientific">Ignavigranum ruoffiae</name>
    <dbReference type="NCBI Taxonomy" id="89093"/>
    <lineage>
        <taxon>Bacteria</taxon>
        <taxon>Bacillati</taxon>
        <taxon>Bacillota</taxon>
        <taxon>Bacilli</taxon>
        <taxon>Lactobacillales</taxon>
        <taxon>Aerococcaceae</taxon>
        <taxon>Ignavigranum</taxon>
    </lineage>
</organism>
<proteinExistence type="predicted"/>
<dbReference type="Proteomes" id="UP000198833">
    <property type="component" value="Unassembled WGS sequence"/>
</dbReference>
<protein>
    <recommendedName>
        <fullName evidence="2">Transcobalamin-like C-terminal domain-containing protein</fullName>
    </recommendedName>
</protein>
<keyword evidence="4" id="KW-1185">Reference proteome</keyword>
<reference evidence="3 4" key="1">
    <citation type="submission" date="2016-10" db="EMBL/GenBank/DDBJ databases">
        <authorList>
            <person name="de Groot N.N."/>
        </authorList>
    </citation>
    <scope>NUCLEOTIDE SEQUENCE [LARGE SCALE GENOMIC DNA]</scope>
    <source>
        <strain evidence="3 4">DSM 15695</strain>
    </source>
</reference>
<feature type="chain" id="PRO_5038967842" description="Transcobalamin-like C-terminal domain-containing protein" evidence="1">
    <location>
        <begin position="20"/>
        <end position="146"/>
    </location>
</feature>
<dbReference type="PROSITE" id="PS51257">
    <property type="entry name" value="PROKAR_LIPOPROTEIN"/>
    <property type="match status" value="1"/>
</dbReference>